<comment type="caution">
    <text evidence="2">The sequence shown here is derived from an EMBL/GenBank/DDBJ whole genome shotgun (WGS) entry which is preliminary data.</text>
</comment>
<gene>
    <name evidence="2" type="ORF">GTA08_BOTSDO03868</name>
</gene>
<feature type="region of interest" description="Disordered" evidence="1">
    <location>
        <begin position="142"/>
        <end position="262"/>
    </location>
</feature>
<feature type="compositionally biased region" description="Basic and acidic residues" evidence="1">
    <location>
        <begin position="252"/>
        <end position="262"/>
    </location>
</feature>
<evidence type="ECO:0000256" key="1">
    <source>
        <dbReference type="SAM" id="MobiDB-lite"/>
    </source>
</evidence>
<dbReference type="EMBL" id="WWBZ02000022">
    <property type="protein sequence ID" value="KAF4308166.1"/>
    <property type="molecule type" value="Genomic_DNA"/>
</dbReference>
<feature type="compositionally biased region" description="Basic and acidic residues" evidence="1">
    <location>
        <begin position="150"/>
        <end position="166"/>
    </location>
</feature>
<feature type="compositionally biased region" description="Pro residues" evidence="1">
    <location>
        <begin position="27"/>
        <end position="39"/>
    </location>
</feature>
<sequence length="262" mass="27335">MPTSNPPAPNPPSPPRPSPPTLSCLPPRGPIVPRRPPPNSTAAAAAVPSCPIPHPRTYADDVRARRNLSPPQRDGSAQMNRDVADLKEAYPGLKTKPGSIAFFRWVPLPPRGHGSGTWGTGSAGGDGGVEAGRRFGFPAAAPAAAGVRGSRWEMKEEASDVRDIWPEQRAGGVVTEPAGEGEGRRDGVEPPARPAPPTPRLGAQTSFSPPSPTEGGEERPPLPGLFHPWPRRGSASSVLSELGIEGVDGGDEERTGGQKDKA</sequence>
<organism evidence="2 3">
    <name type="scientific">Botryosphaeria dothidea</name>
    <dbReference type="NCBI Taxonomy" id="55169"/>
    <lineage>
        <taxon>Eukaryota</taxon>
        <taxon>Fungi</taxon>
        <taxon>Dikarya</taxon>
        <taxon>Ascomycota</taxon>
        <taxon>Pezizomycotina</taxon>
        <taxon>Dothideomycetes</taxon>
        <taxon>Dothideomycetes incertae sedis</taxon>
        <taxon>Botryosphaeriales</taxon>
        <taxon>Botryosphaeriaceae</taxon>
        <taxon>Botryosphaeria</taxon>
    </lineage>
</organism>
<evidence type="ECO:0000313" key="2">
    <source>
        <dbReference type="EMBL" id="KAF4308166.1"/>
    </source>
</evidence>
<name>A0A8H4IVB5_9PEZI</name>
<reference evidence="2" key="1">
    <citation type="submission" date="2020-04" db="EMBL/GenBank/DDBJ databases">
        <title>Genome Assembly and Annotation of Botryosphaeria dothidea sdau 11-99, a Latent Pathogen of Apple Fruit Ring Rot in China.</title>
        <authorList>
            <person name="Yu C."/>
            <person name="Diao Y."/>
            <person name="Lu Q."/>
            <person name="Zhao J."/>
            <person name="Cui S."/>
            <person name="Peng C."/>
            <person name="He B."/>
            <person name="Liu H."/>
        </authorList>
    </citation>
    <scope>NUCLEOTIDE SEQUENCE [LARGE SCALE GENOMIC DNA]</scope>
    <source>
        <strain evidence="2">Sdau11-99</strain>
    </source>
</reference>
<dbReference type="AlphaFoldDB" id="A0A8H4IVB5"/>
<proteinExistence type="predicted"/>
<feature type="compositionally biased region" description="Pro residues" evidence="1">
    <location>
        <begin position="1"/>
        <end position="20"/>
    </location>
</feature>
<protein>
    <submittedName>
        <fullName evidence="2">Uncharacterized protein</fullName>
    </submittedName>
</protein>
<evidence type="ECO:0000313" key="3">
    <source>
        <dbReference type="Proteomes" id="UP000572817"/>
    </source>
</evidence>
<keyword evidence="3" id="KW-1185">Reference proteome</keyword>
<accession>A0A8H4IVB5</accession>
<dbReference type="Proteomes" id="UP000572817">
    <property type="component" value="Unassembled WGS sequence"/>
</dbReference>
<feature type="region of interest" description="Disordered" evidence="1">
    <location>
        <begin position="1"/>
        <end position="84"/>
    </location>
</feature>